<dbReference type="Pfam" id="PF00005">
    <property type="entry name" value="ABC_tran"/>
    <property type="match status" value="1"/>
</dbReference>
<sequence>MSTLFELKDISYGYIDGGKKRLILDNLSYTFEKGVFYTILGPSGSGKTTLLSLASALDEPETGAIYYNGTDIKKMGYRKFRRDHMSMIFQKYNLIDYLNGVENVQSNIIHTDKRQKIEKKEIAYKVLHQVGIVKTKADRRVNKLSGGEQQRIAIARALAKDVTLVLADEPTGALDTATAKEVIGIFKKLSHELGKTVIIVTHSDEIAHSSDVILGLKNGKLVQLNGGSDHVR</sequence>
<keyword evidence="3" id="KW-0547">Nucleotide-binding</keyword>
<comment type="caution">
    <text evidence="6">The sequence shown here is derived from an EMBL/GenBank/DDBJ whole genome shotgun (WGS) entry which is preliminary data.</text>
</comment>
<evidence type="ECO:0000256" key="3">
    <source>
        <dbReference type="ARBA" id="ARBA00022741"/>
    </source>
</evidence>
<reference evidence="6 7" key="1">
    <citation type="submission" date="2023-04" db="EMBL/GenBank/DDBJ databases">
        <title>Fusibacter bizertensis strain WBS, isolated from littoral bottom sediments of the Arctic seas - biochemical and genomic analysis.</title>
        <authorList>
            <person name="Brioukhanov A.L."/>
        </authorList>
    </citation>
    <scope>NUCLEOTIDE SEQUENCE [LARGE SCALE GENOMIC DNA]</scope>
    <source>
        <strain evidence="6 7">WBS</strain>
    </source>
</reference>
<comment type="similarity">
    <text evidence="1">Belongs to the ABC transporter superfamily.</text>
</comment>
<dbReference type="InterPro" id="IPR003593">
    <property type="entry name" value="AAA+_ATPase"/>
</dbReference>
<dbReference type="SMART" id="SM00382">
    <property type="entry name" value="AAA"/>
    <property type="match status" value="1"/>
</dbReference>
<name>A0ABT6N9C2_9FIRM</name>
<dbReference type="CDD" id="cd03255">
    <property type="entry name" value="ABC_MJ0796_LolCDE_FtsE"/>
    <property type="match status" value="1"/>
</dbReference>
<organism evidence="6 7">
    <name type="scientific">Fusibacter bizertensis</name>
    <dbReference type="NCBI Taxonomy" id="1488331"/>
    <lineage>
        <taxon>Bacteria</taxon>
        <taxon>Bacillati</taxon>
        <taxon>Bacillota</taxon>
        <taxon>Clostridia</taxon>
        <taxon>Eubacteriales</taxon>
        <taxon>Eubacteriales Family XII. Incertae Sedis</taxon>
        <taxon>Fusibacter</taxon>
    </lineage>
</organism>
<protein>
    <submittedName>
        <fullName evidence="6">ABC transporter ATP-binding protein</fullName>
    </submittedName>
</protein>
<dbReference type="PROSITE" id="PS50893">
    <property type="entry name" value="ABC_TRANSPORTER_2"/>
    <property type="match status" value="1"/>
</dbReference>
<dbReference type="SUPFAM" id="SSF52540">
    <property type="entry name" value="P-loop containing nucleoside triphosphate hydrolases"/>
    <property type="match status" value="1"/>
</dbReference>
<evidence type="ECO:0000256" key="2">
    <source>
        <dbReference type="ARBA" id="ARBA00022448"/>
    </source>
</evidence>
<dbReference type="InterPro" id="IPR003439">
    <property type="entry name" value="ABC_transporter-like_ATP-bd"/>
</dbReference>
<dbReference type="RefSeq" id="WP_281092798.1">
    <property type="nucleotide sequence ID" value="NZ_JARYZI010000001.1"/>
</dbReference>
<evidence type="ECO:0000256" key="4">
    <source>
        <dbReference type="ARBA" id="ARBA00022840"/>
    </source>
</evidence>
<dbReference type="PROSITE" id="PS00211">
    <property type="entry name" value="ABC_TRANSPORTER_1"/>
    <property type="match status" value="1"/>
</dbReference>
<dbReference type="PANTHER" id="PTHR42798">
    <property type="entry name" value="LIPOPROTEIN-RELEASING SYSTEM ATP-BINDING PROTEIN LOLD"/>
    <property type="match status" value="1"/>
</dbReference>
<dbReference type="PANTHER" id="PTHR42798:SF6">
    <property type="entry name" value="CELL DIVISION ATP-BINDING PROTEIN FTSE"/>
    <property type="match status" value="1"/>
</dbReference>
<dbReference type="EMBL" id="JARYZI010000001">
    <property type="protein sequence ID" value="MDH8676999.1"/>
    <property type="molecule type" value="Genomic_DNA"/>
</dbReference>
<evidence type="ECO:0000313" key="6">
    <source>
        <dbReference type="EMBL" id="MDH8676999.1"/>
    </source>
</evidence>
<keyword evidence="2" id="KW-0813">Transport</keyword>
<dbReference type="GO" id="GO:0005524">
    <property type="term" value="F:ATP binding"/>
    <property type="evidence" value="ECO:0007669"/>
    <property type="project" value="UniProtKB-KW"/>
</dbReference>
<dbReference type="InterPro" id="IPR027417">
    <property type="entry name" value="P-loop_NTPase"/>
</dbReference>
<keyword evidence="4 6" id="KW-0067">ATP-binding</keyword>
<dbReference type="InterPro" id="IPR017911">
    <property type="entry name" value="MacB-like_ATP-bd"/>
</dbReference>
<proteinExistence type="inferred from homology"/>
<dbReference type="InterPro" id="IPR017871">
    <property type="entry name" value="ABC_transporter-like_CS"/>
</dbReference>
<keyword evidence="7" id="KW-1185">Reference proteome</keyword>
<dbReference type="Proteomes" id="UP001158045">
    <property type="component" value="Unassembled WGS sequence"/>
</dbReference>
<evidence type="ECO:0000259" key="5">
    <source>
        <dbReference type="PROSITE" id="PS50893"/>
    </source>
</evidence>
<dbReference type="Gene3D" id="3.40.50.300">
    <property type="entry name" value="P-loop containing nucleotide triphosphate hydrolases"/>
    <property type="match status" value="1"/>
</dbReference>
<evidence type="ECO:0000313" key="7">
    <source>
        <dbReference type="Proteomes" id="UP001158045"/>
    </source>
</evidence>
<accession>A0ABT6N9C2</accession>
<gene>
    <name evidence="6" type="ORF">QE109_02505</name>
</gene>
<feature type="domain" description="ABC transporter" evidence="5">
    <location>
        <begin position="5"/>
        <end position="231"/>
    </location>
</feature>
<evidence type="ECO:0000256" key="1">
    <source>
        <dbReference type="ARBA" id="ARBA00005417"/>
    </source>
</evidence>